<proteinExistence type="predicted"/>
<gene>
    <name evidence="1" type="ORF">UFOPK3957_01416</name>
</gene>
<sequence>MREEQRIARLLVRLDGLEVQLLLHRIRREDHDEIGLGRRGRRIDDPKPRLLGLGLALRALAQAHSHIDTRIAQGHRMRMTLAAEAHDRHDAVLDDRQIGVVVVEQFSHGRSSFYPVV</sequence>
<dbReference type="EMBL" id="CAFBOM010000258">
    <property type="protein sequence ID" value="CAB4998165.1"/>
    <property type="molecule type" value="Genomic_DNA"/>
</dbReference>
<accession>A0A6J7P108</accession>
<protein>
    <submittedName>
        <fullName evidence="1">Unannotated protein</fullName>
    </submittedName>
</protein>
<organism evidence="1">
    <name type="scientific">freshwater metagenome</name>
    <dbReference type="NCBI Taxonomy" id="449393"/>
    <lineage>
        <taxon>unclassified sequences</taxon>
        <taxon>metagenomes</taxon>
        <taxon>ecological metagenomes</taxon>
    </lineage>
</organism>
<dbReference type="AlphaFoldDB" id="A0A6J7P108"/>
<reference evidence="1" key="1">
    <citation type="submission" date="2020-05" db="EMBL/GenBank/DDBJ databases">
        <authorList>
            <person name="Chiriac C."/>
            <person name="Salcher M."/>
            <person name="Ghai R."/>
            <person name="Kavagutti S V."/>
        </authorList>
    </citation>
    <scope>NUCLEOTIDE SEQUENCE</scope>
</reference>
<evidence type="ECO:0000313" key="1">
    <source>
        <dbReference type="EMBL" id="CAB4998165.1"/>
    </source>
</evidence>
<name>A0A6J7P108_9ZZZZ</name>